<proteinExistence type="predicted"/>
<accession>A0A2T1GGC9</accession>
<protein>
    <recommendedName>
        <fullName evidence="3">Nucleic acid-binding protein</fullName>
    </recommendedName>
</protein>
<dbReference type="RefSeq" id="WP_106304140.1">
    <property type="nucleotide sequence ID" value="NZ_PVWO01000113.1"/>
</dbReference>
<keyword evidence="2" id="KW-1185">Reference proteome</keyword>
<dbReference type="EMBL" id="PVWO01000113">
    <property type="protein sequence ID" value="PSB56677.1"/>
    <property type="molecule type" value="Genomic_DNA"/>
</dbReference>
<dbReference type="AlphaFoldDB" id="A0A2T1GGC9"/>
<name>A0A2T1GGC9_9CYAN</name>
<evidence type="ECO:0008006" key="3">
    <source>
        <dbReference type="Google" id="ProtNLM"/>
    </source>
</evidence>
<sequence>MIVFLDTNILGLVCNKNTSFDESQQCKKWFDTIFIRGVRIVTSDLCNYEVMRGLKTSSIRTGQVAPGIKSLESLRSDGFLEFLTVSTEALDLAANLWARASASGQTTRDEKDIDIDIIISAQYQLLKDEFPGQRVIMATTNLKHLSLFCEAAHWQDIKL</sequence>
<dbReference type="Proteomes" id="UP000238937">
    <property type="component" value="Unassembled WGS sequence"/>
</dbReference>
<evidence type="ECO:0000313" key="2">
    <source>
        <dbReference type="Proteomes" id="UP000238937"/>
    </source>
</evidence>
<evidence type="ECO:0000313" key="1">
    <source>
        <dbReference type="EMBL" id="PSB56677.1"/>
    </source>
</evidence>
<organism evidence="1 2">
    <name type="scientific">Chamaesiphon polymorphus CCALA 037</name>
    <dbReference type="NCBI Taxonomy" id="2107692"/>
    <lineage>
        <taxon>Bacteria</taxon>
        <taxon>Bacillati</taxon>
        <taxon>Cyanobacteriota</taxon>
        <taxon>Cyanophyceae</taxon>
        <taxon>Gomontiellales</taxon>
        <taxon>Chamaesiphonaceae</taxon>
        <taxon>Chamaesiphon</taxon>
    </lineage>
</organism>
<dbReference type="InterPro" id="IPR029060">
    <property type="entry name" value="PIN-like_dom_sf"/>
</dbReference>
<gene>
    <name evidence="1" type="ORF">C7B77_11030</name>
</gene>
<comment type="caution">
    <text evidence="1">The sequence shown here is derived from an EMBL/GenBank/DDBJ whole genome shotgun (WGS) entry which is preliminary data.</text>
</comment>
<dbReference type="SUPFAM" id="SSF88723">
    <property type="entry name" value="PIN domain-like"/>
    <property type="match status" value="1"/>
</dbReference>
<reference evidence="1 2" key="1">
    <citation type="submission" date="2018-03" db="EMBL/GenBank/DDBJ databases">
        <title>The ancient ancestry and fast evolution of plastids.</title>
        <authorList>
            <person name="Moore K.R."/>
            <person name="Magnabosco C."/>
            <person name="Momper L."/>
            <person name="Gold D.A."/>
            <person name="Bosak T."/>
            <person name="Fournier G.P."/>
        </authorList>
    </citation>
    <scope>NUCLEOTIDE SEQUENCE [LARGE SCALE GENOMIC DNA]</scope>
    <source>
        <strain evidence="1 2">CCALA 037</strain>
    </source>
</reference>
<dbReference type="Gene3D" id="3.40.50.1010">
    <property type="entry name" value="5'-nuclease"/>
    <property type="match status" value="1"/>
</dbReference>
<dbReference type="OrthoDB" id="461957at2"/>